<evidence type="ECO:0000256" key="8">
    <source>
        <dbReference type="PROSITE-ProRule" id="PRU00125"/>
    </source>
</evidence>
<dbReference type="Pfam" id="PF16182">
    <property type="entry name" value="AbLIM_anchor"/>
    <property type="match status" value="1"/>
</dbReference>
<dbReference type="Pfam" id="PF00412">
    <property type="entry name" value="LIM"/>
    <property type="match status" value="4"/>
</dbReference>
<dbReference type="FunFam" id="2.10.110.10:FF:000003">
    <property type="entry name" value="actin-binding LIM protein 1 isoform X1"/>
    <property type="match status" value="1"/>
</dbReference>
<dbReference type="FunFam" id="2.10.110.10:FF:000024">
    <property type="entry name" value="actin-binding LIM protein 1 isoform X1"/>
    <property type="match status" value="1"/>
</dbReference>
<dbReference type="Ensembl" id="ENSCCRT00015043534.1">
    <property type="protein sequence ID" value="ENSCCRP00015042112.1"/>
    <property type="gene ID" value="ENSCCRG00015014932.1"/>
</dbReference>
<dbReference type="Gene3D" id="1.10.950.10">
    <property type="entry name" value="Villin headpiece domain"/>
    <property type="match status" value="1"/>
</dbReference>
<keyword evidence="4 8" id="KW-0479">Metal-binding</keyword>
<dbReference type="GO" id="GO:0051015">
    <property type="term" value="F:actin filament binding"/>
    <property type="evidence" value="ECO:0007669"/>
    <property type="project" value="TreeGrafter"/>
</dbReference>
<evidence type="ECO:0000256" key="5">
    <source>
        <dbReference type="ARBA" id="ARBA00022737"/>
    </source>
</evidence>
<dbReference type="FunFam" id="2.10.110.10:FF:000004">
    <property type="entry name" value="actin-binding LIM protein 1 isoform X1"/>
    <property type="match status" value="1"/>
</dbReference>
<evidence type="ECO:0000256" key="7">
    <source>
        <dbReference type="ARBA" id="ARBA00023038"/>
    </source>
</evidence>
<feature type="region of interest" description="Disordered" evidence="9">
    <location>
        <begin position="362"/>
        <end position="390"/>
    </location>
</feature>
<feature type="region of interest" description="Disordered" evidence="9">
    <location>
        <begin position="468"/>
        <end position="520"/>
    </location>
</feature>
<dbReference type="SUPFAM" id="SSF47050">
    <property type="entry name" value="VHP, Villin headpiece domain"/>
    <property type="match status" value="1"/>
</dbReference>
<dbReference type="SUPFAM" id="SSF57716">
    <property type="entry name" value="Glucocorticoid receptor-like (DNA-binding domain)"/>
    <property type="match status" value="6"/>
</dbReference>
<dbReference type="PANTHER" id="PTHR24213:SF18">
    <property type="entry name" value="ACTIN-BINDING LIM PROTEIN 1"/>
    <property type="match status" value="1"/>
</dbReference>
<sequence>THCDSPKCGHWPAGTLSMAHPQEPHHPPGKLVIQCYKCGEPCKGEVLRVQSKHFHIKCFTCKVCGCDLAQGGFFMKNGEYLCTLDYQRLHGTRCNGCGDFVEGEVVTALGKTYHPTCFVCTVCKRPFPAGDRVTFNGKDCLCQRCIRPASPTPKDISASSNCAGCGRDIKNGQALLALDSQWHLGCFKCKACGKVLSGEYISKDGSPYCEKDYQINFGVQCEACHRFITGKVLEAGDKHYHPSCARCSRCNQMFTEGEEMYLQGSTVWHPDCKNNSRVEEKYRVTSQFLLLTQHLVVPQPTRSSSESICSRPGSSIPGSPGHTIYAKVDNEIIDYKDLAAIPRVKAIYDIERPDMISYESLHSTSSTLERQGRHSPGESPRTLSPTPSAEGCYDMRERIMQRSTSQGSIGSPVYHRHSYIPPLSKSPQHFHRPDQGINMYRKPPIYKQHAALAAQSKSADDIIKSSKFPAAHAPRPDETPKIETDYWPCPPSLAALGSDGRSRSRDEEEEEQLKRRQLQEEHLSKIQSGLGKLILKEEMEKEMNREKYIRSVAYKSILSSVIDSQTVKTSSLPGYGRNGLHRPQSTELSQYNSYGDVCGGQRECNDRAFFPCPFAFSCSLCLANASHSILHNNTIPPFVKVYPYEMLTVTNRGRTKLPKDVDRTRLERHLAPETFFDIFGMKIHEFDRLPLWKRNDMKKKAKLF</sequence>
<dbReference type="PROSITE" id="PS00478">
    <property type="entry name" value="LIM_DOMAIN_1"/>
    <property type="match status" value="3"/>
</dbReference>
<comment type="subcellular location">
    <subcellularLocation>
        <location evidence="1">Cytoplasm</location>
    </subcellularLocation>
</comment>
<proteinExistence type="predicted"/>
<dbReference type="Pfam" id="PF02209">
    <property type="entry name" value="VHP"/>
    <property type="match status" value="1"/>
</dbReference>
<evidence type="ECO:0000256" key="1">
    <source>
        <dbReference type="ARBA" id="ARBA00004496"/>
    </source>
</evidence>
<evidence type="ECO:0000256" key="3">
    <source>
        <dbReference type="ARBA" id="ARBA00022553"/>
    </source>
</evidence>
<dbReference type="GO" id="GO:0005737">
    <property type="term" value="C:cytoplasm"/>
    <property type="evidence" value="ECO:0007669"/>
    <property type="project" value="UniProtKB-SubCell"/>
</dbReference>
<evidence type="ECO:0000256" key="9">
    <source>
        <dbReference type="SAM" id="MobiDB-lite"/>
    </source>
</evidence>
<dbReference type="InterPro" id="IPR051618">
    <property type="entry name" value="Actin-binding_LIM"/>
</dbReference>
<keyword evidence="6 8" id="KW-0862">Zinc</keyword>
<feature type="domain" description="LIM zinc-binding" evidence="10">
    <location>
        <begin position="160"/>
        <end position="219"/>
    </location>
</feature>
<dbReference type="CDD" id="cd09327">
    <property type="entry name" value="LIM1_abLIM"/>
    <property type="match status" value="1"/>
</dbReference>
<dbReference type="FunFam" id="1.10.950.10:FF:000001">
    <property type="entry name" value="actin-binding LIM protein 1 isoform X2"/>
    <property type="match status" value="1"/>
</dbReference>
<dbReference type="PROSITE" id="PS50023">
    <property type="entry name" value="LIM_DOMAIN_2"/>
    <property type="match status" value="3"/>
</dbReference>
<dbReference type="PROSITE" id="PS51089">
    <property type="entry name" value="HP"/>
    <property type="match status" value="1"/>
</dbReference>
<feature type="domain" description="LIM zinc-binding" evidence="10">
    <location>
        <begin position="33"/>
        <end position="92"/>
    </location>
</feature>
<feature type="compositionally biased region" description="Basic and acidic residues" evidence="9">
    <location>
        <begin position="474"/>
        <end position="484"/>
    </location>
</feature>
<evidence type="ECO:0000256" key="2">
    <source>
        <dbReference type="ARBA" id="ARBA00022490"/>
    </source>
</evidence>
<evidence type="ECO:0000313" key="12">
    <source>
        <dbReference type="Ensembl" id="ENSCCRP00015042112.1"/>
    </source>
</evidence>
<evidence type="ECO:0000313" key="13">
    <source>
        <dbReference type="Proteomes" id="UP000694700"/>
    </source>
</evidence>
<dbReference type="GO" id="GO:0046872">
    <property type="term" value="F:metal ion binding"/>
    <property type="evidence" value="ECO:0007669"/>
    <property type="project" value="UniProtKB-KW"/>
</dbReference>
<keyword evidence="2" id="KW-0963">Cytoplasm</keyword>
<evidence type="ECO:0000259" key="10">
    <source>
        <dbReference type="PROSITE" id="PS50023"/>
    </source>
</evidence>
<dbReference type="SMART" id="SM00153">
    <property type="entry name" value="VHP"/>
    <property type="match status" value="1"/>
</dbReference>
<feature type="compositionally biased region" description="Basic and acidic residues" evidence="9">
    <location>
        <begin position="500"/>
        <end position="520"/>
    </location>
</feature>
<dbReference type="FunFam" id="2.10.110.10:FF:000007">
    <property type="entry name" value="actin-binding LIM protein 1 isoform X1"/>
    <property type="match status" value="1"/>
</dbReference>
<dbReference type="GO" id="GO:0001725">
    <property type="term" value="C:stress fiber"/>
    <property type="evidence" value="ECO:0007669"/>
    <property type="project" value="TreeGrafter"/>
</dbReference>
<dbReference type="InterPro" id="IPR001781">
    <property type="entry name" value="Znf_LIM"/>
</dbReference>
<keyword evidence="7 8" id="KW-0440">LIM domain</keyword>
<organism evidence="12 13">
    <name type="scientific">Cyprinus carpio</name>
    <name type="common">Common carp</name>
    <dbReference type="NCBI Taxonomy" id="7962"/>
    <lineage>
        <taxon>Eukaryota</taxon>
        <taxon>Metazoa</taxon>
        <taxon>Chordata</taxon>
        <taxon>Craniata</taxon>
        <taxon>Vertebrata</taxon>
        <taxon>Euteleostomi</taxon>
        <taxon>Actinopterygii</taxon>
        <taxon>Neopterygii</taxon>
        <taxon>Teleostei</taxon>
        <taxon>Ostariophysi</taxon>
        <taxon>Cypriniformes</taxon>
        <taxon>Cyprinidae</taxon>
        <taxon>Cyprininae</taxon>
        <taxon>Cyprinus</taxon>
    </lineage>
</organism>
<evidence type="ECO:0000256" key="6">
    <source>
        <dbReference type="ARBA" id="ARBA00022833"/>
    </source>
</evidence>
<accession>A0A8C1UTA6</accession>
<feature type="domain" description="LIM zinc-binding" evidence="10">
    <location>
        <begin position="93"/>
        <end position="152"/>
    </location>
</feature>
<dbReference type="InterPro" id="IPR036886">
    <property type="entry name" value="Villin_headpiece_dom_sf"/>
</dbReference>
<protein>
    <submittedName>
        <fullName evidence="12">Actin binding LIM protein 1b</fullName>
    </submittedName>
</protein>
<dbReference type="PANTHER" id="PTHR24213">
    <property type="entry name" value="ACTIN-BINDING LIM PROTEIN"/>
    <property type="match status" value="1"/>
</dbReference>
<evidence type="ECO:0000259" key="11">
    <source>
        <dbReference type="PROSITE" id="PS51089"/>
    </source>
</evidence>
<dbReference type="GO" id="GO:0007010">
    <property type="term" value="P:cytoskeleton organization"/>
    <property type="evidence" value="ECO:0007669"/>
    <property type="project" value="InterPro"/>
</dbReference>
<keyword evidence="3" id="KW-0597">Phosphoprotein</keyword>
<dbReference type="GO" id="GO:0030032">
    <property type="term" value="P:lamellipodium assembly"/>
    <property type="evidence" value="ECO:0007669"/>
    <property type="project" value="TreeGrafter"/>
</dbReference>
<dbReference type="CDD" id="cd09330">
    <property type="entry name" value="LIM4_abLIM"/>
    <property type="match status" value="1"/>
</dbReference>
<dbReference type="CDD" id="cd09329">
    <property type="entry name" value="LIM3_abLIM"/>
    <property type="match status" value="1"/>
</dbReference>
<dbReference type="Proteomes" id="UP000694700">
    <property type="component" value="Unplaced"/>
</dbReference>
<feature type="domain" description="HP" evidence="11">
    <location>
        <begin position="636"/>
        <end position="704"/>
    </location>
</feature>
<evidence type="ECO:0000256" key="4">
    <source>
        <dbReference type="ARBA" id="ARBA00022723"/>
    </source>
</evidence>
<reference evidence="12" key="1">
    <citation type="submission" date="2025-08" db="UniProtKB">
        <authorList>
            <consortium name="Ensembl"/>
        </authorList>
    </citation>
    <scope>IDENTIFICATION</scope>
</reference>
<dbReference type="CDD" id="cd09328">
    <property type="entry name" value="LIM2_abLIM"/>
    <property type="match status" value="1"/>
</dbReference>
<dbReference type="Gene3D" id="2.10.110.10">
    <property type="entry name" value="Cysteine Rich Protein"/>
    <property type="match status" value="4"/>
</dbReference>
<dbReference type="GO" id="GO:0060271">
    <property type="term" value="P:cilium assembly"/>
    <property type="evidence" value="ECO:0007669"/>
    <property type="project" value="TreeGrafter"/>
</dbReference>
<dbReference type="SMART" id="SM00132">
    <property type="entry name" value="LIM"/>
    <property type="match status" value="4"/>
</dbReference>
<dbReference type="InterPro" id="IPR032402">
    <property type="entry name" value="AbLIM_anchor"/>
</dbReference>
<dbReference type="AlphaFoldDB" id="A0A8C1UTA6"/>
<name>A0A8C1UTA6_CYPCA</name>
<dbReference type="InterPro" id="IPR003128">
    <property type="entry name" value="Villin_headpiece"/>
</dbReference>
<keyword evidence="5" id="KW-0677">Repeat</keyword>